<evidence type="ECO:0000256" key="1">
    <source>
        <dbReference type="SAM" id="Coils"/>
    </source>
</evidence>
<evidence type="ECO:0000256" key="2">
    <source>
        <dbReference type="SAM" id="MobiDB-lite"/>
    </source>
</evidence>
<reference evidence="3" key="1">
    <citation type="submission" date="2019-04" db="EMBL/GenBank/DDBJ databases">
        <title>Sequencing of skin fungus with MAO and IRED activity.</title>
        <authorList>
            <person name="Marsaioli A.J."/>
            <person name="Bonatto J.M.C."/>
            <person name="Reis Junior O."/>
        </authorList>
    </citation>
    <scope>NUCLEOTIDE SEQUENCE</scope>
    <source>
        <strain evidence="3">30M1</strain>
    </source>
</reference>
<keyword evidence="4" id="KW-1185">Reference proteome</keyword>
<sequence length="394" mass="43291">MTSTRRATSAAIDDSSSVLPSGTVEHDDPIRLYLNKRFSTYRAKDISIDEDGEDSFALNDGFHAYKAVSRKAHRELDLTIEGSGSKASKVALTRHYDQPLTAAKNEPLVTLIAPRGLGNGSPINSLWQWTKDAKGLANTLSTSVSLRKSDSATPTIFSVKQSADYTVNCKVNEKTKGLNITVKFPGALPFPADLVATIEYSAAYVDQAGYLAKYAVRQFDQLNTSYHQLERRSEVRSARNLNLEVEITTPKEAEAVSRNRNTELQKLLDASRTAAAAQDAELKKALAALAASKALARSYETHIGADKTADLQRDKVYQAHVNAHHRTIDQLQCKLSDVQEAGRQLQEDLDGKVQTIATHDASLASLGKQLSDAKIDINKLKEDLAAEYEQRFQN</sequence>
<dbReference type="AlphaFoldDB" id="A0A9P4WC74"/>
<proteinExistence type="predicted"/>
<gene>
    <name evidence="3" type="ORF">E8E13_010010</name>
</gene>
<organism evidence="3 4">
    <name type="scientific">Curvularia kusanoi</name>
    <name type="common">Cochliobolus kusanoi</name>
    <dbReference type="NCBI Taxonomy" id="90978"/>
    <lineage>
        <taxon>Eukaryota</taxon>
        <taxon>Fungi</taxon>
        <taxon>Dikarya</taxon>
        <taxon>Ascomycota</taxon>
        <taxon>Pezizomycotina</taxon>
        <taxon>Dothideomycetes</taxon>
        <taxon>Pleosporomycetidae</taxon>
        <taxon>Pleosporales</taxon>
        <taxon>Pleosporineae</taxon>
        <taxon>Pleosporaceae</taxon>
        <taxon>Curvularia</taxon>
    </lineage>
</organism>
<feature type="coiled-coil region" evidence="1">
    <location>
        <begin position="328"/>
        <end position="390"/>
    </location>
</feature>
<accession>A0A9P4WC74</accession>
<comment type="caution">
    <text evidence="3">The sequence shown here is derived from an EMBL/GenBank/DDBJ whole genome shotgun (WGS) entry which is preliminary data.</text>
</comment>
<feature type="region of interest" description="Disordered" evidence="2">
    <location>
        <begin position="1"/>
        <end position="20"/>
    </location>
</feature>
<dbReference type="EMBL" id="SWKU01000011">
    <property type="protein sequence ID" value="KAF3002696.1"/>
    <property type="molecule type" value="Genomic_DNA"/>
</dbReference>
<evidence type="ECO:0000313" key="3">
    <source>
        <dbReference type="EMBL" id="KAF3002696.1"/>
    </source>
</evidence>
<dbReference type="Proteomes" id="UP000801428">
    <property type="component" value="Unassembled WGS sequence"/>
</dbReference>
<keyword evidence="1" id="KW-0175">Coiled coil</keyword>
<evidence type="ECO:0000313" key="4">
    <source>
        <dbReference type="Proteomes" id="UP000801428"/>
    </source>
</evidence>
<protein>
    <submittedName>
        <fullName evidence="3">Uncharacterized protein</fullName>
    </submittedName>
</protein>
<dbReference type="OrthoDB" id="4332097at2759"/>
<name>A0A9P4WC74_CURKU</name>